<feature type="transmembrane region" description="Helical" evidence="2">
    <location>
        <begin position="52"/>
        <end position="70"/>
    </location>
</feature>
<sequence>MINTVYVALFLYLVASNWTRMCAVVISLYNLLPGPRDPRFAPPLPSPDTIETVYLALLLCLMASNLTRLWRGIIWVSHLIPGPRDSNLVPYYDREGQLIGMIRVAPVNPRLNRGPILTHNPGESLCFRPHEPFVFAEYTSKYRLTLDTTEGIYRSLSPSSSTTSSPEWQGIQEPG</sequence>
<organism evidence="3 4">
    <name type="scientific">Mycena rosella</name>
    <name type="common">Pink bonnet</name>
    <name type="synonym">Agaricus rosellus</name>
    <dbReference type="NCBI Taxonomy" id="1033263"/>
    <lineage>
        <taxon>Eukaryota</taxon>
        <taxon>Fungi</taxon>
        <taxon>Dikarya</taxon>
        <taxon>Basidiomycota</taxon>
        <taxon>Agaricomycotina</taxon>
        <taxon>Agaricomycetes</taxon>
        <taxon>Agaricomycetidae</taxon>
        <taxon>Agaricales</taxon>
        <taxon>Marasmiineae</taxon>
        <taxon>Mycenaceae</taxon>
        <taxon>Mycena</taxon>
    </lineage>
</organism>
<feature type="non-terminal residue" evidence="3">
    <location>
        <position position="1"/>
    </location>
</feature>
<dbReference type="EMBL" id="JARKIE010000001">
    <property type="protein sequence ID" value="KAJ7710865.1"/>
    <property type="molecule type" value="Genomic_DNA"/>
</dbReference>
<reference evidence="3" key="1">
    <citation type="submission" date="2023-03" db="EMBL/GenBank/DDBJ databases">
        <title>Massive genome expansion in bonnet fungi (Mycena s.s.) driven by repeated elements and novel gene families across ecological guilds.</title>
        <authorList>
            <consortium name="Lawrence Berkeley National Laboratory"/>
            <person name="Harder C.B."/>
            <person name="Miyauchi S."/>
            <person name="Viragh M."/>
            <person name="Kuo A."/>
            <person name="Thoen E."/>
            <person name="Andreopoulos B."/>
            <person name="Lu D."/>
            <person name="Skrede I."/>
            <person name="Drula E."/>
            <person name="Henrissat B."/>
            <person name="Morin E."/>
            <person name="Kohler A."/>
            <person name="Barry K."/>
            <person name="LaButti K."/>
            <person name="Morin E."/>
            <person name="Salamov A."/>
            <person name="Lipzen A."/>
            <person name="Mereny Z."/>
            <person name="Hegedus B."/>
            <person name="Baldrian P."/>
            <person name="Stursova M."/>
            <person name="Weitz H."/>
            <person name="Taylor A."/>
            <person name="Grigoriev I.V."/>
            <person name="Nagy L.G."/>
            <person name="Martin F."/>
            <person name="Kauserud H."/>
        </authorList>
    </citation>
    <scope>NUCLEOTIDE SEQUENCE</scope>
    <source>
        <strain evidence="3">CBHHK067</strain>
    </source>
</reference>
<keyword evidence="2" id="KW-0812">Transmembrane</keyword>
<keyword evidence="4" id="KW-1185">Reference proteome</keyword>
<evidence type="ECO:0000256" key="2">
    <source>
        <dbReference type="SAM" id="Phobius"/>
    </source>
</evidence>
<feature type="region of interest" description="Disordered" evidence="1">
    <location>
        <begin position="155"/>
        <end position="175"/>
    </location>
</feature>
<evidence type="ECO:0000313" key="3">
    <source>
        <dbReference type="EMBL" id="KAJ7710865.1"/>
    </source>
</evidence>
<gene>
    <name evidence="3" type="ORF">B0H17DRAFT_1173646</name>
</gene>
<keyword evidence="2" id="KW-0472">Membrane</keyword>
<proteinExistence type="predicted"/>
<name>A0AAD7H3B4_MYCRO</name>
<protein>
    <submittedName>
        <fullName evidence="3">Uncharacterized protein</fullName>
    </submittedName>
</protein>
<comment type="caution">
    <text evidence="3">The sequence shown here is derived from an EMBL/GenBank/DDBJ whole genome shotgun (WGS) entry which is preliminary data.</text>
</comment>
<feature type="transmembrane region" description="Helical" evidence="2">
    <location>
        <begin position="7"/>
        <end position="32"/>
    </location>
</feature>
<dbReference type="Proteomes" id="UP001221757">
    <property type="component" value="Unassembled WGS sequence"/>
</dbReference>
<dbReference type="AlphaFoldDB" id="A0AAD7H3B4"/>
<feature type="compositionally biased region" description="Low complexity" evidence="1">
    <location>
        <begin position="155"/>
        <end position="166"/>
    </location>
</feature>
<accession>A0AAD7H3B4</accession>
<evidence type="ECO:0000313" key="4">
    <source>
        <dbReference type="Proteomes" id="UP001221757"/>
    </source>
</evidence>
<evidence type="ECO:0000256" key="1">
    <source>
        <dbReference type="SAM" id="MobiDB-lite"/>
    </source>
</evidence>
<keyword evidence="2" id="KW-1133">Transmembrane helix</keyword>